<dbReference type="InterPro" id="IPR013519">
    <property type="entry name" value="Int_alpha_beta-p"/>
</dbReference>
<evidence type="ECO:0000256" key="2">
    <source>
        <dbReference type="ARBA" id="ARBA00008054"/>
    </source>
</evidence>
<dbReference type="Gene3D" id="2.60.40.1530">
    <property type="entry name" value="ntegrin, alpha v. Chain A, domain 4"/>
    <property type="match status" value="1"/>
</dbReference>
<evidence type="ECO:0000256" key="6">
    <source>
        <dbReference type="ARBA" id="ARBA00022889"/>
    </source>
</evidence>
<reference evidence="15 16" key="1">
    <citation type="submission" date="2023-03" db="EMBL/GenBank/DDBJ databases">
        <title>Genome insight into feeding habits of ladybird beetles.</title>
        <authorList>
            <person name="Li H.-S."/>
            <person name="Huang Y.-H."/>
            <person name="Pang H."/>
        </authorList>
    </citation>
    <scope>NUCLEOTIDE SEQUENCE [LARGE SCALE GENOMIC DNA]</scope>
    <source>
        <strain evidence="15">SYSU_2023b</strain>
        <tissue evidence="15">Whole body</tissue>
    </source>
</reference>
<feature type="repeat" description="FG-GAP" evidence="12">
    <location>
        <begin position="447"/>
        <end position="509"/>
    </location>
</feature>
<dbReference type="SMART" id="SM00191">
    <property type="entry name" value="Int_alpha"/>
    <property type="match status" value="5"/>
</dbReference>
<dbReference type="AlphaFoldDB" id="A0AAW1U7X5"/>
<organism evidence="15 16">
    <name type="scientific">Henosepilachna vigintioctopunctata</name>
    <dbReference type="NCBI Taxonomy" id="420089"/>
    <lineage>
        <taxon>Eukaryota</taxon>
        <taxon>Metazoa</taxon>
        <taxon>Ecdysozoa</taxon>
        <taxon>Arthropoda</taxon>
        <taxon>Hexapoda</taxon>
        <taxon>Insecta</taxon>
        <taxon>Pterygota</taxon>
        <taxon>Neoptera</taxon>
        <taxon>Endopterygota</taxon>
        <taxon>Coleoptera</taxon>
        <taxon>Polyphaga</taxon>
        <taxon>Cucujiformia</taxon>
        <taxon>Coccinelloidea</taxon>
        <taxon>Coccinellidae</taxon>
        <taxon>Epilachninae</taxon>
        <taxon>Epilachnini</taxon>
        <taxon>Henosepilachna</taxon>
    </lineage>
</organism>
<proteinExistence type="inferred from homology"/>
<comment type="similarity">
    <text evidence="2 13">Belongs to the integrin alpha chain family.</text>
</comment>
<evidence type="ECO:0000256" key="1">
    <source>
        <dbReference type="ARBA" id="ARBA00004479"/>
    </source>
</evidence>
<feature type="chain" id="PRO_5043102128" description="Integrin alpha second immunoglobulin-like domain-containing protein" evidence="13">
    <location>
        <begin position="21"/>
        <end position="1077"/>
    </location>
</feature>
<dbReference type="GO" id="GO:0008305">
    <property type="term" value="C:integrin complex"/>
    <property type="evidence" value="ECO:0007669"/>
    <property type="project" value="InterPro"/>
</dbReference>
<dbReference type="Proteomes" id="UP001431783">
    <property type="component" value="Unassembled WGS sequence"/>
</dbReference>
<keyword evidence="6 13" id="KW-0130">Cell adhesion</keyword>
<comment type="caution">
    <text evidence="15">The sequence shown here is derived from an EMBL/GenBank/DDBJ whole genome shotgun (WGS) entry which is preliminary data.</text>
</comment>
<dbReference type="InterPro" id="IPR032695">
    <property type="entry name" value="Integrin_dom_sf"/>
</dbReference>
<evidence type="ECO:0000256" key="4">
    <source>
        <dbReference type="ARBA" id="ARBA00022729"/>
    </source>
</evidence>
<keyword evidence="7 13" id="KW-1133">Transmembrane helix</keyword>
<dbReference type="SUPFAM" id="SSF69179">
    <property type="entry name" value="Integrin domains"/>
    <property type="match status" value="1"/>
</dbReference>
<accession>A0AAW1U7X5</accession>
<comment type="subcellular location">
    <subcellularLocation>
        <location evidence="1 13">Membrane</location>
        <topology evidence="1 13">Single-pass type I membrane protein</topology>
    </subcellularLocation>
</comment>
<evidence type="ECO:0000256" key="13">
    <source>
        <dbReference type="RuleBase" id="RU003762"/>
    </source>
</evidence>
<sequence length="1077" mass="121033">MILLFVFYPIIELIIHQSFGFNINIDNPIIYLDQTKYPNIPNSEKSSYFGYSVILSPSPIQNESWVQIGAPRATIPQSPYKNTGAVFRCKIGEKCERLKVDEEADDGALSIEDAKYRYKMDDAWLGGSMDISFTSKRSVVCAPRWTHVYIYGNPAKKDYRLNGACYWSQSDSTQFHKRVPLLERKSTLNGTYYYGQGEFGFALHMPSSGEEMLVGAPGVYNWKGTTILLTNKTDYIPAEITSVKNFPDGHESELFNKYYDIDAVHSGRLLAFSLYGYAVSSGKFFDKTVYYVSSAPRGESYKGQVYIHKFNERGTTILSKMKKVGTQLGEYFGASVAVGDINNDGLDDLFVGAPFRKTSKFNEGRIYLFLGSRKGDFQYPTQGKFVDGTVTNGQFGAAITYLGSMEKVASNRNNRIFVAVAAPYEETTGVVYIYRGTEDGMNTVPIQKIVGSAFLPDLRGFGISISKPADIDGNDYKDIAIGAHESGHVIVLRSSPLVKLNSYFSDIPSTLLTNFSSFNATLCHQYTSNKGKFGFRMQRRIEVDENMNRVQLSSNIEALDEVRSVSGGEPWCETITIVRNNSLENYSPIIIRVTHIRTKENKPGRKIVRDKPEGIDNFCKDCAVYDDLDPEEPVVAQIPFRFGCGKDKTCDSEIEFESSFRGVGVSNNSFVLDAAHTISMDTIVKNLGEKAYLLKVQVDFPHFSRPLYKTIPPLCVKVDNGLICDVADPLNENETANLPIELDMNRKFESEVLDINVSISTISQNKNLNFKSVQLKLENEADISIAGNSDEQSYSYGNATTKKVPFKQIYQISKTDRSTVYEMAFKIRIPYAFKTKSGNVTFLSLYEPKESFADGKSLRFESNIPYIQEMKIEDNMETVNDFENRKRRDVNSNDVVISDINIPSRNITDNYHVEKLESLPEKDTFDINCNMENIICGEVSGWAGPFKGRKSDAIFMLSMILDIEALEDKITQEWIRYTTIGEVVSKDPKFLAQSGKRPDKTDVSSLFKNDRSEKRIALWIIISSAALGLIILLLFSVALAKVGFFKRAKKEELKNLKANAEAASNYPITTENEVAEE</sequence>
<gene>
    <name evidence="15" type="ORF">WA026_007793</name>
</gene>
<evidence type="ECO:0000256" key="8">
    <source>
        <dbReference type="ARBA" id="ARBA00023037"/>
    </source>
</evidence>
<dbReference type="Gene3D" id="2.60.40.1460">
    <property type="entry name" value="Integrin domains. Chain A, domain 2"/>
    <property type="match status" value="1"/>
</dbReference>
<dbReference type="PROSITE" id="PS51470">
    <property type="entry name" value="FG_GAP"/>
    <property type="match status" value="2"/>
</dbReference>
<dbReference type="GO" id="GO:0005178">
    <property type="term" value="F:integrin binding"/>
    <property type="evidence" value="ECO:0007669"/>
    <property type="project" value="TreeGrafter"/>
</dbReference>
<dbReference type="InterPro" id="IPR000413">
    <property type="entry name" value="Integrin_alpha"/>
</dbReference>
<evidence type="ECO:0000256" key="10">
    <source>
        <dbReference type="ARBA" id="ARBA00023170"/>
    </source>
</evidence>
<name>A0AAW1U7X5_9CUCU</name>
<dbReference type="GO" id="GO:0009897">
    <property type="term" value="C:external side of plasma membrane"/>
    <property type="evidence" value="ECO:0007669"/>
    <property type="project" value="TreeGrafter"/>
</dbReference>
<dbReference type="GO" id="GO:0007157">
    <property type="term" value="P:heterophilic cell-cell adhesion via plasma membrane cell adhesion molecules"/>
    <property type="evidence" value="ECO:0007669"/>
    <property type="project" value="UniProtKB-ARBA"/>
</dbReference>
<evidence type="ECO:0000256" key="9">
    <source>
        <dbReference type="ARBA" id="ARBA00023136"/>
    </source>
</evidence>
<evidence type="ECO:0000313" key="16">
    <source>
        <dbReference type="Proteomes" id="UP001431783"/>
    </source>
</evidence>
<dbReference type="GO" id="GO:0007160">
    <property type="term" value="P:cell-matrix adhesion"/>
    <property type="evidence" value="ECO:0007669"/>
    <property type="project" value="TreeGrafter"/>
</dbReference>
<dbReference type="GO" id="GO:0033627">
    <property type="term" value="P:cell adhesion mediated by integrin"/>
    <property type="evidence" value="ECO:0007669"/>
    <property type="project" value="TreeGrafter"/>
</dbReference>
<dbReference type="PRINTS" id="PR01185">
    <property type="entry name" value="INTEGRINA"/>
</dbReference>
<dbReference type="Gene3D" id="2.60.40.1510">
    <property type="entry name" value="ntegrin, alpha v. Chain A, domain 3"/>
    <property type="match status" value="1"/>
</dbReference>
<dbReference type="GO" id="GO:0007229">
    <property type="term" value="P:integrin-mediated signaling pathway"/>
    <property type="evidence" value="ECO:0007669"/>
    <property type="project" value="UniProtKB-KW"/>
</dbReference>
<keyword evidence="5" id="KW-0677">Repeat</keyword>
<protein>
    <recommendedName>
        <fullName evidence="14">Integrin alpha second immunoglobulin-like domain-containing protein</fullName>
    </recommendedName>
</protein>
<evidence type="ECO:0000259" key="14">
    <source>
        <dbReference type="Pfam" id="PF20805"/>
    </source>
</evidence>
<feature type="signal peptide" evidence="13">
    <location>
        <begin position="1"/>
        <end position="20"/>
    </location>
</feature>
<dbReference type="Gene3D" id="2.130.10.130">
    <property type="entry name" value="Integrin alpha, N-terminal"/>
    <property type="match status" value="1"/>
</dbReference>
<evidence type="ECO:0000256" key="5">
    <source>
        <dbReference type="ARBA" id="ARBA00022737"/>
    </source>
</evidence>
<dbReference type="PANTHER" id="PTHR23220:SF83">
    <property type="entry name" value="INTEGRIN ALPHA-PS3-RELATED"/>
    <property type="match status" value="1"/>
</dbReference>
<keyword evidence="11" id="KW-0325">Glycoprotein</keyword>
<dbReference type="PANTHER" id="PTHR23220">
    <property type="entry name" value="INTEGRIN ALPHA"/>
    <property type="match status" value="1"/>
</dbReference>
<dbReference type="Gene3D" id="1.20.5.930">
    <property type="entry name" value="Bicelle-embedded integrin alpha(iib) transmembrane segment"/>
    <property type="match status" value="1"/>
</dbReference>
<dbReference type="SUPFAM" id="SSF69318">
    <property type="entry name" value="Integrin alpha N-terminal domain"/>
    <property type="match status" value="1"/>
</dbReference>
<evidence type="ECO:0000256" key="12">
    <source>
        <dbReference type="PROSITE-ProRule" id="PRU00803"/>
    </source>
</evidence>
<keyword evidence="3 13" id="KW-0812">Transmembrane</keyword>
<dbReference type="InterPro" id="IPR013517">
    <property type="entry name" value="FG-GAP"/>
</dbReference>
<keyword evidence="9 13" id="KW-0472">Membrane</keyword>
<keyword evidence="8 13" id="KW-0401">Integrin</keyword>
<dbReference type="InterPro" id="IPR028994">
    <property type="entry name" value="Integrin_alpha_N"/>
</dbReference>
<evidence type="ECO:0000256" key="11">
    <source>
        <dbReference type="ARBA" id="ARBA00023180"/>
    </source>
</evidence>
<keyword evidence="10 13" id="KW-0675">Receptor</keyword>
<feature type="domain" description="Integrin alpha second immunoglobulin-like" evidence="14">
    <location>
        <begin position="644"/>
        <end position="776"/>
    </location>
</feature>
<keyword evidence="16" id="KW-1185">Reference proteome</keyword>
<evidence type="ECO:0000313" key="15">
    <source>
        <dbReference type="EMBL" id="KAK9875399.1"/>
    </source>
</evidence>
<dbReference type="EMBL" id="JARQZJ010000033">
    <property type="protein sequence ID" value="KAK9875399.1"/>
    <property type="molecule type" value="Genomic_DNA"/>
</dbReference>
<feature type="repeat" description="FG-GAP" evidence="12">
    <location>
        <begin position="317"/>
        <end position="378"/>
    </location>
</feature>
<dbReference type="Pfam" id="PF20805">
    <property type="entry name" value="Integrin_A_Ig_2"/>
    <property type="match status" value="1"/>
</dbReference>
<feature type="transmembrane region" description="Helical" evidence="13">
    <location>
        <begin position="1016"/>
        <end position="1040"/>
    </location>
</feature>
<evidence type="ECO:0000256" key="7">
    <source>
        <dbReference type="ARBA" id="ARBA00022989"/>
    </source>
</evidence>
<evidence type="ECO:0000256" key="3">
    <source>
        <dbReference type="ARBA" id="ARBA00022692"/>
    </source>
</evidence>
<keyword evidence="4 13" id="KW-0732">Signal</keyword>
<dbReference type="Pfam" id="PF01839">
    <property type="entry name" value="FG-GAP"/>
    <property type="match status" value="1"/>
</dbReference>
<dbReference type="InterPro" id="IPR048285">
    <property type="entry name" value="Integrin_alpha_Ig-like_2"/>
</dbReference>